<name>X0X2S8_9ZZZZ</name>
<dbReference type="EMBL" id="BARS01036822">
    <property type="protein sequence ID" value="GAG19311.1"/>
    <property type="molecule type" value="Genomic_DNA"/>
</dbReference>
<reference evidence="1" key="1">
    <citation type="journal article" date="2014" name="Front. Microbiol.">
        <title>High frequency of phylogenetically diverse reductive dehalogenase-homologous genes in deep subseafloor sedimentary metagenomes.</title>
        <authorList>
            <person name="Kawai M."/>
            <person name="Futagami T."/>
            <person name="Toyoda A."/>
            <person name="Takaki Y."/>
            <person name="Nishi S."/>
            <person name="Hori S."/>
            <person name="Arai W."/>
            <person name="Tsubouchi T."/>
            <person name="Morono Y."/>
            <person name="Uchiyama I."/>
            <person name="Ito T."/>
            <person name="Fujiyama A."/>
            <person name="Inagaki F."/>
            <person name="Takami H."/>
        </authorList>
    </citation>
    <scope>NUCLEOTIDE SEQUENCE</scope>
    <source>
        <strain evidence="1">Expedition CK06-06</strain>
    </source>
</reference>
<dbReference type="AlphaFoldDB" id="X0X2S8"/>
<accession>X0X2S8</accession>
<proteinExistence type="predicted"/>
<evidence type="ECO:0000313" key="1">
    <source>
        <dbReference type="EMBL" id="GAG19311.1"/>
    </source>
</evidence>
<organism evidence="1">
    <name type="scientific">marine sediment metagenome</name>
    <dbReference type="NCBI Taxonomy" id="412755"/>
    <lineage>
        <taxon>unclassified sequences</taxon>
        <taxon>metagenomes</taxon>
        <taxon>ecological metagenomes</taxon>
    </lineage>
</organism>
<gene>
    <name evidence="1" type="ORF">S01H1_56541</name>
</gene>
<comment type="caution">
    <text evidence="1">The sequence shown here is derived from an EMBL/GenBank/DDBJ whole genome shotgun (WGS) entry which is preliminary data.</text>
</comment>
<feature type="non-terminal residue" evidence="1">
    <location>
        <position position="1"/>
    </location>
</feature>
<sequence length="257" mass="29825">IQAIIQQAGNADSDEQSLGYLRKLQKQPGLDASLKQDLAKLIAQIDRWLHEERLPYFGRDVGRRKDFDFQIPEGSPLYPLTWLYRGRMVIWYTMESGGVWSIAERRREFFDIARGFFEKAARAFPKNKIARMYLGHPTGPYKRYEAVSGAPEWAVYQREGLERLADIIEWWVDNRMQENGEYGGGWGDDCEMWRWWVPVLIGFDSPKITRAQARFSAALMAQPHMKLGYTTRMSDVEHTAEDSADVITPMMHIDPDN</sequence>
<protein>
    <submittedName>
        <fullName evidence="1">Uncharacterized protein</fullName>
    </submittedName>
</protein>
<feature type="non-terminal residue" evidence="1">
    <location>
        <position position="257"/>
    </location>
</feature>